<feature type="compositionally biased region" description="Basic and acidic residues" evidence="1">
    <location>
        <begin position="14"/>
        <end position="23"/>
    </location>
</feature>
<evidence type="ECO:0000313" key="3">
    <source>
        <dbReference type="Proteomes" id="UP001346869"/>
    </source>
</evidence>
<feature type="region of interest" description="Disordered" evidence="1">
    <location>
        <begin position="1"/>
        <end position="30"/>
    </location>
</feature>
<dbReference type="AlphaFoldDB" id="A0AAN8AL70"/>
<protein>
    <submittedName>
        <fullName evidence="2">Uncharacterized protein</fullName>
    </submittedName>
</protein>
<name>A0AAN8AL70_ELEMC</name>
<evidence type="ECO:0000256" key="1">
    <source>
        <dbReference type="SAM" id="MobiDB-lite"/>
    </source>
</evidence>
<gene>
    <name evidence="2" type="ORF">PBY51_003138</name>
</gene>
<proteinExistence type="predicted"/>
<accession>A0AAN8AL70</accession>
<sequence length="68" mass="7847">MKELHKARAGTWGGEREQEDRHRSCTARQPSVPRKNISLFNSLSPKALYAPSLQLETERCDSTLYLMR</sequence>
<evidence type="ECO:0000313" key="2">
    <source>
        <dbReference type="EMBL" id="KAK5859043.1"/>
    </source>
</evidence>
<reference evidence="2 3" key="2">
    <citation type="journal article" date="2023" name="Mol. Biol. Evol.">
        <title>Genomics of Secondarily Temperate Adaptation in the Only Non-Antarctic Icefish.</title>
        <authorList>
            <person name="Rivera-Colon A.G."/>
            <person name="Rayamajhi N."/>
            <person name="Minhas B.F."/>
            <person name="Madrigal G."/>
            <person name="Bilyk K.T."/>
            <person name="Yoon V."/>
            <person name="Hune M."/>
            <person name="Gregory S."/>
            <person name="Cheng C.H.C."/>
            <person name="Catchen J.M."/>
        </authorList>
    </citation>
    <scope>NUCLEOTIDE SEQUENCE [LARGE SCALE GENOMIC DNA]</scope>
    <source>
        <strain evidence="2">JMC-PN-2008</strain>
    </source>
</reference>
<organism evidence="2 3">
    <name type="scientific">Eleginops maclovinus</name>
    <name type="common">Patagonian blennie</name>
    <name type="synonym">Eleginus maclovinus</name>
    <dbReference type="NCBI Taxonomy" id="56733"/>
    <lineage>
        <taxon>Eukaryota</taxon>
        <taxon>Metazoa</taxon>
        <taxon>Chordata</taxon>
        <taxon>Craniata</taxon>
        <taxon>Vertebrata</taxon>
        <taxon>Euteleostomi</taxon>
        <taxon>Actinopterygii</taxon>
        <taxon>Neopterygii</taxon>
        <taxon>Teleostei</taxon>
        <taxon>Neoteleostei</taxon>
        <taxon>Acanthomorphata</taxon>
        <taxon>Eupercaria</taxon>
        <taxon>Perciformes</taxon>
        <taxon>Notothenioidei</taxon>
        <taxon>Eleginopidae</taxon>
        <taxon>Eleginops</taxon>
    </lineage>
</organism>
<dbReference type="EMBL" id="JAUZQC010000015">
    <property type="protein sequence ID" value="KAK5859043.1"/>
    <property type="molecule type" value="Genomic_DNA"/>
</dbReference>
<keyword evidence="3" id="KW-1185">Reference proteome</keyword>
<dbReference type="Proteomes" id="UP001346869">
    <property type="component" value="Unassembled WGS sequence"/>
</dbReference>
<reference evidence="2 3" key="1">
    <citation type="journal article" date="2023" name="Genes (Basel)">
        <title>Chromosome-Level Genome Assembly and Circadian Gene Repertoire of the Patagonia Blennie Eleginops maclovinus-The Closest Ancestral Proxy of Antarctic Cryonotothenioids.</title>
        <authorList>
            <person name="Cheng C.C."/>
            <person name="Rivera-Colon A.G."/>
            <person name="Minhas B.F."/>
            <person name="Wilson L."/>
            <person name="Rayamajhi N."/>
            <person name="Vargas-Chacoff L."/>
            <person name="Catchen J.M."/>
        </authorList>
    </citation>
    <scope>NUCLEOTIDE SEQUENCE [LARGE SCALE GENOMIC DNA]</scope>
    <source>
        <strain evidence="2">JMC-PN-2008</strain>
    </source>
</reference>
<comment type="caution">
    <text evidence="2">The sequence shown here is derived from an EMBL/GenBank/DDBJ whole genome shotgun (WGS) entry which is preliminary data.</text>
</comment>